<feature type="region of interest" description="Disordered" evidence="1">
    <location>
        <begin position="1"/>
        <end position="105"/>
    </location>
</feature>
<dbReference type="AlphaFoldDB" id="A0A5N5LBJ3"/>
<feature type="region of interest" description="Disordered" evidence="1">
    <location>
        <begin position="118"/>
        <end position="143"/>
    </location>
</feature>
<evidence type="ECO:0000313" key="2">
    <source>
        <dbReference type="EMBL" id="KAB5540155.1"/>
    </source>
</evidence>
<organism evidence="2 3">
    <name type="scientific">Pangasianodon hypophthalmus</name>
    <name type="common">Striped catfish</name>
    <name type="synonym">Helicophagus hypophthalmus</name>
    <dbReference type="NCBI Taxonomy" id="310915"/>
    <lineage>
        <taxon>Eukaryota</taxon>
        <taxon>Metazoa</taxon>
        <taxon>Chordata</taxon>
        <taxon>Craniata</taxon>
        <taxon>Vertebrata</taxon>
        <taxon>Euteleostomi</taxon>
        <taxon>Actinopterygii</taxon>
        <taxon>Neopterygii</taxon>
        <taxon>Teleostei</taxon>
        <taxon>Ostariophysi</taxon>
        <taxon>Siluriformes</taxon>
        <taxon>Pangasiidae</taxon>
        <taxon>Pangasianodon</taxon>
    </lineage>
</organism>
<reference evidence="2 3" key="1">
    <citation type="submission" date="2019-06" db="EMBL/GenBank/DDBJ databases">
        <title>A chromosome-scale genome assembly of the striped catfish, Pangasianodon hypophthalmus.</title>
        <authorList>
            <person name="Wen M."/>
            <person name="Zahm M."/>
            <person name="Roques C."/>
            <person name="Cabau C."/>
            <person name="Klopp C."/>
            <person name="Donnadieu C."/>
            <person name="Jouanno E."/>
            <person name="Avarre J.-C."/>
            <person name="Campet M."/>
            <person name="Ha T.T.T."/>
            <person name="Dugue R."/>
            <person name="Lampietro C."/>
            <person name="Louis A."/>
            <person name="Herpin A."/>
            <person name="Echchiki A."/>
            <person name="Berthelot C."/>
            <person name="Parey E."/>
            <person name="Roest-Crollius H."/>
            <person name="Braasch I."/>
            <person name="Postlethwait J."/>
            <person name="Bobe J."/>
            <person name="Montfort J."/>
            <person name="Bouchez O."/>
            <person name="Begum T."/>
            <person name="Schartl M."/>
            <person name="Guiguen Y."/>
        </authorList>
    </citation>
    <scope>NUCLEOTIDE SEQUENCE [LARGE SCALE GENOMIC DNA]</scope>
    <source>
        <strain evidence="2 3">Indonesia</strain>
        <tissue evidence="2">Blood</tissue>
    </source>
</reference>
<sequence length="169" mass="18736">MDSAETRPCSSRKTSNTPPPVDSQLCGDVQRGTALSGEAVSSLGDSIPVDHHEHVKKEEPEDEDYFCEVSSSSLRHMTPVDQQKKEELEDKDYLSGETSSSVGHIHLIDQQKNVIKEEPEDEDFLCGGTSSSVGHITHEGEQNREVLKKEIKEEESKDEEYLCTTTVCG</sequence>
<protein>
    <submittedName>
        <fullName evidence="2">Uncharacterized protein</fullName>
    </submittedName>
</protein>
<gene>
    <name evidence="2" type="ORF">PHYPO_G00098560</name>
</gene>
<feature type="compositionally biased region" description="Basic and acidic residues" evidence="1">
    <location>
        <begin position="82"/>
        <end position="94"/>
    </location>
</feature>
<proteinExistence type="predicted"/>
<evidence type="ECO:0000256" key="1">
    <source>
        <dbReference type="SAM" id="MobiDB-lite"/>
    </source>
</evidence>
<name>A0A5N5LBJ3_PANHP</name>
<dbReference type="Proteomes" id="UP000327468">
    <property type="component" value="Chromosome 19"/>
</dbReference>
<keyword evidence="3" id="KW-1185">Reference proteome</keyword>
<feature type="compositionally biased region" description="Basic and acidic residues" evidence="1">
    <location>
        <begin position="48"/>
        <end position="59"/>
    </location>
</feature>
<accession>A0A5N5LBJ3</accession>
<comment type="caution">
    <text evidence="2">The sequence shown here is derived from an EMBL/GenBank/DDBJ whole genome shotgun (WGS) entry which is preliminary data.</text>
</comment>
<evidence type="ECO:0000313" key="3">
    <source>
        <dbReference type="Proteomes" id="UP000327468"/>
    </source>
</evidence>
<dbReference type="EMBL" id="VFJC01000020">
    <property type="protein sequence ID" value="KAB5540155.1"/>
    <property type="molecule type" value="Genomic_DNA"/>
</dbReference>